<accession>A0A3N1P302</accession>
<evidence type="ECO:0000313" key="3">
    <source>
        <dbReference type="EMBL" id="ROQ21587.1"/>
    </source>
</evidence>
<proteinExistence type="predicted"/>
<evidence type="ECO:0000313" key="4">
    <source>
        <dbReference type="Proteomes" id="UP000273643"/>
    </source>
</evidence>
<feature type="region of interest" description="Disordered" evidence="1">
    <location>
        <begin position="26"/>
        <end position="49"/>
    </location>
</feature>
<feature type="chain" id="PRO_5018188893" evidence="2">
    <location>
        <begin position="26"/>
        <end position="828"/>
    </location>
</feature>
<dbReference type="EMBL" id="RJUK01000001">
    <property type="protein sequence ID" value="ROQ21587.1"/>
    <property type="molecule type" value="Genomic_DNA"/>
</dbReference>
<dbReference type="Proteomes" id="UP000273643">
    <property type="component" value="Unassembled WGS sequence"/>
</dbReference>
<dbReference type="InterPro" id="IPR013320">
    <property type="entry name" value="ConA-like_dom_sf"/>
</dbReference>
<reference evidence="3 4" key="1">
    <citation type="submission" date="2018-11" db="EMBL/GenBank/DDBJ databases">
        <title>Genomic Encyclopedia of Type Strains, Phase IV (KMG-IV): sequencing the most valuable type-strain genomes for metagenomic binning, comparative biology and taxonomic classification.</title>
        <authorList>
            <person name="Goeker M."/>
        </authorList>
    </citation>
    <scope>NUCLEOTIDE SEQUENCE [LARGE SCALE GENOMIC DNA]</scope>
    <source>
        <strain evidence="3 4">DSM 16974</strain>
    </source>
</reference>
<dbReference type="SUPFAM" id="SSF49899">
    <property type="entry name" value="Concanavalin A-like lectins/glucanases"/>
    <property type="match status" value="1"/>
</dbReference>
<keyword evidence="3" id="KW-0430">Lectin</keyword>
<name>A0A3N1P302_9GAMM</name>
<sequence>MNMIKHSPIVLGLLFLLAGCGSDSGSDVQQNVDPNQEPPAATYDGPAPQTDDVQQFKLSVWDPLAVENRCGSCHGTGGQEPTFVRADDINLAYADINDYIDLEQPANSRLVTKVAEGHNCWQASADACADIIEGYVEAWASASGSVSTRVVFEAPDDQAVGSSKIMPAEPGAFASTVYPLLTEYCSECHTRSAPTAQQPYLGSSSVSLSFEAARTRMRLDDPADSRLVQRLGNEGHNCWSDDCQSDANAMTAAITEFADSIAETEIDPDLVVSRALSLGNGIVASSGGRVDTHIIAKYEFKTGQGPIAYDTSGVEPAANLNLSGDVQWMSSWGLRLNSSGNDGKAQAATSGSRKLHDLLTATGEYSIEAWVIPDNVTQGDGGADTARIVSYSGSNDVRNFTLGQTLYNYDFLNRSSETDVNGLPALSTNDADERLQATLQHVVATFDPVNGRRLYVNGEFTNDEDPLAGAALEEWSETFALVLGNEVSGSDYAWSGSLRFLAIHNRSLAPEAIRANFDVGVGARFYLLFNISELIDVDGAYVAFEVQQFDDYGYLFAEPFFLTLGDGVTVPPTPIKGIRIGVNGREAPTGQVFAALDTELSSEAFVEGRQPLSGQGAVIELQQGPDSDQFFLTFDRLGEHEFVRVESEPPAPGSPPVIEDQPRLGLRSFAAINATLSTATGIPATTASVVGTYEKVRQQLPTAPQVDGFVAAHQMGVTQLAVAYCSALTADSDKRSDYYAGFDFSAGVSGAFDTDGRSAVIEPLLKHLLAAEIEGQPLASQADPVVLRTEMNDLIDLMAVSGGDAERSRTIVTALCAATLGSALTLVQ</sequence>
<dbReference type="PROSITE" id="PS51257">
    <property type="entry name" value="PROKAR_LIPOPROTEIN"/>
    <property type="match status" value="1"/>
</dbReference>
<evidence type="ECO:0000256" key="1">
    <source>
        <dbReference type="SAM" id="MobiDB-lite"/>
    </source>
</evidence>
<organism evidence="3 4">
    <name type="scientific">Marinimicrobium koreense</name>
    <dbReference type="NCBI Taxonomy" id="306545"/>
    <lineage>
        <taxon>Bacteria</taxon>
        <taxon>Pseudomonadati</taxon>
        <taxon>Pseudomonadota</taxon>
        <taxon>Gammaproteobacteria</taxon>
        <taxon>Cellvibrionales</taxon>
        <taxon>Cellvibrionaceae</taxon>
        <taxon>Marinimicrobium</taxon>
    </lineage>
</organism>
<dbReference type="AlphaFoldDB" id="A0A3N1P302"/>
<keyword evidence="4" id="KW-1185">Reference proteome</keyword>
<dbReference type="Gene3D" id="2.60.120.200">
    <property type="match status" value="1"/>
</dbReference>
<dbReference type="Pfam" id="PF13385">
    <property type="entry name" value="Laminin_G_3"/>
    <property type="match status" value="1"/>
</dbReference>
<gene>
    <name evidence="3" type="ORF">EDC38_2213</name>
</gene>
<evidence type="ECO:0000256" key="2">
    <source>
        <dbReference type="SAM" id="SignalP"/>
    </source>
</evidence>
<protein>
    <submittedName>
        <fullName evidence="3">Concanavalin A-like lectin/glucanase superfamily protein</fullName>
    </submittedName>
</protein>
<feature type="signal peptide" evidence="2">
    <location>
        <begin position="1"/>
        <end position="25"/>
    </location>
</feature>
<keyword evidence="2" id="KW-0732">Signal</keyword>
<comment type="caution">
    <text evidence="3">The sequence shown here is derived from an EMBL/GenBank/DDBJ whole genome shotgun (WGS) entry which is preliminary data.</text>
</comment>
<dbReference type="GO" id="GO:0030246">
    <property type="term" value="F:carbohydrate binding"/>
    <property type="evidence" value="ECO:0007669"/>
    <property type="project" value="UniProtKB-KW"/>
</dbReference>